<dbReference type="InterPro" id="IPR045269">
    <property type="entry name" value="Atg1-like"/>
</dbReference>
<keyword evidence="1" id="KW-0808">Transferase</keyword>
<dbReference type="PANTHER" id="PTHR24348:SF22">
    <property type="entry name" value="NON-SPECIFIC SERINE_THREONINE PROTEIN KINASE"/>
    <property type="match status" value="1"/>
</dbReference>
<dbReference type="InterPro" id="IPR008271">
    <property type="entry name" value="Ser/Thr_kinase_AS"/>
</dbReference>
<feature type="compositionally biased region" description="Basic and acidic residues" evidence="8">
    <location>
        <begin position="611"/>
        <end position="626"/>
    </location>
</feature>
<protein>
    <submittedName>
        <fullName evidence="11">Kinase domain protein</fullName>
    </submittedName>
</protein>
<evidence type="ECO:0000259" key="10">
    <source>
        <dbReference type="PROSITE" id="PS50222"/>
    </source>
</evidence>
<dbReference type="Pfam" id="PF00069">
    <property type="entry name" value="Pkinase"/>
    <property type="match status" value="1"/>
</dbReference>
<feature type="domain" description="EF-hand" evidence="10">
    <location>
        <begin position="557"/>
        <end position="592"/>
    </location>
</feature>
<dbReference type="Gene3D" id="3.30.200.20">
    <property type="entry name" value="Phosphorylase Kinase, domain 1"/>
    <property type="match status" value="1"/>
</dbReference>
<dbReference type="eggNOG" id="KOG0597">
    <property type="taxonomic scope" value="Eukaryota"/>
</dbReference>
<dbReference type="SMART" id="SM00054">
    <property type="entry name" value="EFh"/>
    <property type="match status" value="4"/>
</dbReference>
<dbReference type="InterPro" id="IPR002048">
    <property type="entry name" value="EF_hand_dom"/>
</dbReference>
<dbReference type="Gene3D" id="1.10.510.10">
    <property type="entry name" value="Transferase(Phosphotransferase) domain 1"/>
    <property type="match status" value="1"/>
</dbReference>
<dbReference type="CDD" id="cd00051">
    <property type="entry name" value="EFh"/>
    <property type="match status" value="2"/>
</dbReference>
<evidence type="ECO:0000256" key="6">
    <source>
        <dbReference type="ARBA" id="ARBA00024334"/>
    </source>
</evidence>
<evidence type="ECO:0000313" key="12">
    <source>
        <dbReference type="Proteomes" id="UP000009168"/>
    </source>
</evidence>
<dbReference type="KEGG" id="tet:TTHERM_00468000"/>
<dbReference type="PANTHER" id="PTHR24348">
    <property type="entry name" value="SERINE/THREONINE-PROTEIN KINASE UNC-51-RELATED"/>
    <property type="match status" value="1"/>
</dbReference>
<dbReference type="InterPro" id="IPR018247">
    <property type="entry name" value="EF_Hand_1_Ca_BS"/>
</dbReference>
<reference evidence="12" key="1">
    <citation type="journal article" date="2006" name="PLoS Biol.">
        <title>Macronuclear genome sequence of the ciliate Tetrahymena thermophila, a model eukaryote.</title>
        <authorList>
            <person name="Eisen J.A."/>
            <person name="Coyne R.S."/>
            <person name="Wu M."/>
            <person name="Wu D."/>
            <person name="Thiagarajan M."/>
            <person name="Wortman J.R."/>
            <person name="Badger J.H."/>
            <person name="Ren Q."/>
            <person name="Amedeo P."/>
            <person name="Jones K.M."/>
            <person name="Tallon L.J."/>
            <person name="Delcher A.L."/>
            <person name="Salzberg S.L."/>
            <person name="Silva J.C."/>
            <person name="Haas B.J."/>
            <person name="Majoros W.H."/>
            <person name="Farzad M."/>
            <person name="Carlton J.M."/>
            <person name="Smith R.K. Jr."/>
            <person name="Garg J."/>
            <person name="Pearlman R.E."/>
            <person name="Karrer K.M."/>
            <person name="Sun L."/>
            <person name="Manning G."/>
            <person name="Elde N.C."/>
            <person name="Turkewitz A.P."/>
            <person name="Asai D.J."/>
            <person name="Wilkes D.E."/>
            <person name="Wang Y."/>
            <person name="Cai H."/>
            <person name="Collins K."/>
            <person name="Stewart B.A."/>
            <person name="Lee S.R."/>
            <person name="Wilamowska K."/>
            <person name="Weinberg Z."/>
            <person name="Ruzzo W.L."/>
            <person name="Wloga D."/>
            <person name="Gaertig J."/>
            <person name="Frankel J."/>
            <person name="Tsao C.-C."/>
            <person name="Gorovsky M.A."/>
            <person name="Keeling P.J."/>
            <person name="Waller R.F."/>
            <person name="Patron N.J."/>
            <person name="Cherry J.M."/>
            <person name="Stover N.A."/>
            <person name="Krieger C.J."/>
            <person name="del Toro C."/>
            <person name="Ryder H.F."/>
            <person name="Williamson S.C."/>
            <person name="Barbeau R.A."/>
            <person name="Hamilton E.P."/>
            <person name="Orias E."/>
        </authorList>
    </citation>
    <scope>NUCLEOTIDE SEQUENCE [LARGE SCALE GENOMIC DNA]</scope>
    <source>
        <strain evidence="12">SB210</strain>
    </source>
</reference>
<dbReference type="Pfam" id="PF13499">
    <property type="entry name" value="EF-hand_7"/>
    <property type="match status" value="2"/>
</dbReference>
<evidence type="ECO:0000256" key="7">
    <source>
        <dbReference type="PROSITE-ProRule" id="PRU10141"/>
    </source>
</evidence>
<feature type="domain" description="EF-hand" evidence="10">
    <location>
        <begin position="343"/>
        <end position="378"/>
    </location>
</feature>
<dbReference type="InterPro" id="IPR011009">
    <property type="entry name" value="Kinase-like_dom_sf"/>
</dbReference>
<dbReference type="GO" id="GO:0005509">
    <property type="term" value="F:calcium ion binding"/>
    <property type="evidence" value="ECO:0007669"/>
    <property type="project" value="InterPro"/>
</dbReference>
<keyword evidence="5 7" id="KW-0067">ATP-binding</keyword>
<dbReference type="GO" id="GO:0005829">
    <property type="term" value="C:cytosol"/>
    <property type="evidence" value="ECO:0007669"/>
    <property type="project" value="TreeGrafter"/>
</dbReference>
<dbReference type="PROSITE" id="PS50011">
    <property type="entry name" value="PROTEIN_KINASE_DOM"/>
    <property type="match status" value="1"/>
</dbReference>
<dbReference type="FunFam" id="3.30.200.20:FF:000660">
    <property type="entry name" value="Uncharacterized protein"/>
    <property type="match status" value="1"/>
</dbReference>
<feature type="domain" description="EF-hand" evidence="10">
    <location>
        <begin position="307"/>
        <end position="342"/>
    </location>
</feature>
<sequence>MSDQTTKKIDKYQFNLNQRIGSGSYANVYKGEDRETGKAVAIKMIDRKKISQEDYLMNGLLQEIQIMKKLDSNYIVKLIDVLETKNNYYIVQEFCDQGDFRNYLKQKGYLPEQEAKQVLVDILNGFLELLKHGIIHRDLKPENILIQTKNPQTGERIFKLADFGFSRTVDNFRRELLTSLVGTPLYMSPQILMFKKYTSKSDIWSIGLIMYEMLYGKTPWNAISQYQLVEMINKQPINWKSENIISEEAINFMYKCLQLEEEKRIQWDEIYAHPLFGDHFVHFLEKNKNLEDKALYLINNLRQKIHSTNTDLMQLFKYFDLTNDSKLTIKEFEQLMKQIDKDLNREEIEYIFNKFDSDGDNKIDFTEFQKWLEHNNIRLSINNSQQNRRKMIDQQLDQEVKQLIQKQQQQPPNLVYTHSQFSPLAANQPHIDITSNSKFYQNHATQDKQIINNGNNGNQIKQQPQQQNIKVSQAKQYDSEPGQNSSDESKQKQDISQSQRKLSPEEKAIFAIGKLKLAIDQYKINNKELFNRYDKSQQDAIQLSEFTRMIKKIDDKLQDEEIAIAFQKFDYDNSGKITFKKFDTTLANIGNSIVIQVKQKQKQTSSQKSLSDVKDNFSQPDSEKKQSHQKSNSGASTDSNKEYQQFSSAPTRTSNN</sequence>
<comment type="similarity">
    <text evidence="6">Belongs to the protein kinase superfamily. Ser/Thr protein kinase family. CDPK subfamily.</text>
</comment>
<evidence type="ECO:0000256" key="4">
    <source>
        <dbReference type="ARBA" id="ARBA00022837"/>
    </source>
</evidence>
<dbReference type="RefSeq" id="XP_001025095.2">
    <property type="nucleotide sequence ID" value="XM_001025095.2"/>
</dbReference>
<dbReference type="GO" id="GO:0004674">
    <property type="term" value="F:protein serine/threonine kinase activity"/>
    <property type="evidence" value="ECO:0007669"/>
    <property type="project" value="InterPro"/>
</dbReference>
<dbReference type="FunFam" id="1.10.510.10:FF:000771">
    <property type="entry name" value="Uncharacterized protein"/>
    <property type="match status" value="1"/>
</dbReference>
<evidence type="ECO:0000256" key="5">
    <source>
        <dbReference type="ARBA" id="ARBA00022840"/>
    </source>
</evidence>
<evidence type="ECO:0000259" key="9">
    <source>
        <dbReference type="PROSITE" id="PS50011"/>
    </source>
</evidence>
<feature type="compositionally biased region" description="Polar residues" evidence="8">
    <location>
        <begin position="471"/>
        <end position="486"/>
    </location>
</feature>
<dbReference type="Proteomes" id="UP000009168">
    <property type="component" value="Unassembled WGS sequence"/>
</dbReference>
<accession>I7MMH2</accession>
<dbReference type="GO" id="GO:0005776">
    <property type="term" value="C:autophagosome"/>
    <property type="evidence" value="ECO:0007669"/>
    <property type="project" value="TreeGrafter"/>
</dbReference>
<gene>
    <name evidence="11" type="ORF">TTHERM_00468000</name>
</gene>
<keyword evidence="4" id="KW-0106">Calcium</keyword>
<dbReference type="GO" id="GO:0005524">
    <property type="term" value="F:ATP binding"/>
    <property type="evidence" value="ECO:0007669"/>
    <property type="project" value="UniProtKB-UniRule"/>
</dbReference>
<dbReference type="OrthoDB" id="346907at2759"/>
<dbReference type="InterPro" id="IPR011992">
    <property type="entry name" value="EF-hand-dom_pair"/>
</dbReference>
<dbReference type="SMART" id="SM00220">
    <property type="entry name" value="S_TKc"/>
    <property type="match status" value="1"/>
</dbReference>
<feature type="binding site" evidence="7">
    <location>
        <position position="43"/>
    </location>
    <ligand>
        <name>ATP</name>
        <dbReference type="ChEBI" id="CHEBI:30616"/>
    </ligand>
</feature>
<feature type="compositionally biased region" description="Low complexity" evidence="8">
    <location>
        <begin position="449"/>
        <end position="470"/>
    </location>
</feature>
<dbReference type="GO" id="GO:0000045">
    <property type="term" value="P:autophagosome assembly"/>
    <property type="evidence" value="ECO:0007669"/>
    <property type="project" value="TreeGrafter"/>
</dbReference>
<keyword evidence="12" id="KW-1185">Reference proteome</keyword>
<dbReference type="PROSITE" id="PS00108">
    <property type="entry name" value="PROTEIN_KINASE_ST"/>
    <property type="match status" value="1"/>
</dbReference>
<keyword evidence="2 7" id="KW-0547">Nucleotide-binding</keyword>
<evidence type="ECO:0000313" key="11">
    <source>
        <dbReference type="EMBL" id="EAS04850.2"/>
    </source>
</evidence>
<dbReference type="PROSITE" id="PS00107">
    <property type="entry name" value="PROTEIN_KINASE_ATP"/>
    <property type="match status" value="1"/>
</dbReference>
<dbReference type="PROSITE" id="PS50222">
    <property type="entry name" value="EF_HAND_2"/>
    <property type="match status" value="3"/>
</dbReference>
<dbReference type="Gene3D" id="1.10.238.10">
    <property type="entry name" value="EF-hand"/>
    <property type="match status" value="2"/>
</dbReference>
<dbReference type="EMBL" id="GG662441">
    <property type="protein sequence ID" value="EAS04850.2"/>
    <property type="molecule type" value="Genomic_DNA"/>
</dbReference>
<dbReference type="SUPFAM" id="SSF56112">
    <property type="entry name" value="Protein kinase-like (PK-like)"/>
    <property type="match status" value="1"/>
</dbReference>
<feature type="compositionally biased region" description="Polar residues" evidence="8">
    <location>
        <begin position="629"/>
        <end position="656"/>
    </location>
</feature>
<dbReference type="SUPFAM" id="SSF47473">
    <property type="entry name" value="EF-hand"/>
    <property type="match status" value="1"/>
</dbReference>
<dbReference type="GO" id="GO:0000407">
    <property type="term" value="C:phagophore assembly site"/>
    <property type="evidence" value="ECO:0007669"/>
    <property type="project" value="TreeGrafter"/>
</dbReference>
<dbReference type="PROSITE" id="PS00018">
    <property type="entry name" value="EF_HAND_1"/>
    <property type="match status" value="1"/>
</dbReference>
<dbReference type="InParanoid" id="I7MMH2"/>
<feature type="region of interest" description="Disordered" evidence="8">
    <location>
        <begin position="600"/>
        <end position="656"/>
    </location>
</feature>
<dbReference type="AlphaFoldDB" id="I7MMH2"/>
<dbReference type="GO" id="GO:0010506">
    <property type="term" value="P:regulation of autophagy"/>
    <property type="evidence" value="ECO:0007669"/>
    <property type="project" value="InterPro"/>
</dbReference>
<evidence type="ECO:0000256" key="2">
    <source>
        <dbReference type="ARBA" id="ARBA00022741"/>
    </source>
</evidence>
<dbReference type="InterPro" id="IPR000719">
    <property type="entry name" value="Prot_kinase_dom"/>
</dbReference>
<dbReference type="GO" id="GO:0016020">
    <property type="term" value="C:membrane"/>
    <property type="evidence" value="ECO:0007669"/>
    <property type="project" value="TreeGrafter"/>
</dbReference>
<evidence type="ECO:0000256" key="1">
    <source>
        <dbReference type="ARBA" id="ARBA00022679"/>
    </source>
</evidence>
<organism evidence="11 12">
    <name type="scientific">Tetrahymena thermophila (strain SB210)</name>
    <dbReference type="NCBI Taxonomy" id="312017"/>
    <lineage>
        <taxon>Eukaryota</taxon>
        <taxon>Sar</taxon>
        <taxon>Alveolata</taxon>
        <taxon>Ciliophora</taxon>
        <taxon>Intramacronucleata</taxon>
        <taxon>Oligohymenophorea</taxon>
        <taxon>Hymenostomatida</taxon>
        <taxon>Tetrahymenina</taxon>
        <taxon>Tetrahymenidae</taxon>
        <taxon>Tetrahymena</taxon>
    </lineage>
</organism>
<dbReference type="STRING" id="312017.I7MMH2"/>
<feature type="region of interest" description="Disordered" evidence="8">
    <location>
        <begin position="449"/>
        <end position="501"/>
    </location>
</feature>
<dbReference type="GeneID" id="7830497"/>
<dbReference type="InterPro" id="IPR017441">
    <property type="entry name" value="Protein_kinase_ATP_BS"/>
</dbReference>
<feature type="domain" description="Protein kinase" evidence="9">
    <location>
        <begin position="14"/>
        <end position="276"/>
    </location>
</feature>
<evidence type="ECO:0000256" key="3">
    <source>
        <dbReference type="ARBA" id="ARBA00022777"/>
    </source>
</evidence>
<name>I7MMH2_TETTS</name>
<evidence type="ECO:0000256" key="8">
    <source>
        <dbReference type="SAM" id="MobiDB-lite"/>
    </source>
</evidence>
<keyword evidence="3 11" id="KW-0418">Kinase</keyword>
<proteinExistence type="inferred from homology"/>